<name>A0AAJ6IHW5_ACIJO</name>
<organism evidence="1 2">
    <name type="scientific">Acinetobacter johnsonii</name>
    <dbReference type="NCBI Taxonomy" id="40214"/>
    <lineage>
        <taxon>Bacteria</taxon>
        <taxon>Pseudomonadati</taxon>
        <taxon>Pseudomonadota</taxon>
        <taxon>Gammaproteobacteria</taxon>
        <taxon>Moraxellales</taxon>
        <taxon>Moraxellaceae</taxon>
        <taxon>Acinetobacter</taxon>
    </lineage>
</organism>
<reference evidence="1 2" key="1">
    <citation type="submission" date="2023-04" db="EMBL/GenBank/DDBJ databases">
        <title>Acinetobacter johnsonii isolate AYTCM encoding NDM-1, OXA-58 and PER-1.</title>
        <authorList>
            <person name="Tian C."/>
            <person name="Wang S."/>
            <person name="Fan X."/>
            <person name="Xia D."/>
        </authorList>
    </citation>
    <scope>NUCLEOTIDE SEQUENCE [LARGE SCALE GENOMIC DNA]</scope>
    <source>
        <strain evidence="1 2">AYTCM</strain>
    </source>
</reference>
<evidence type="ECO:0000313" key="1">
    <source>
        <dbReference type="EMBL" id="WMG19062.1"/>
    </source>
</evidence>
<dbReference type="Proteomes" id="UP001244586">
    <property type="component" value="Chromosome"/>
</dbReference>
<dbReference type="EMBL" id="CP121776">
    <property type="protein sequence ID" value="WMG19062.1"/>
    <property type="molecule type" value="Genomic_DNA"/>
</dbReference>
<keyword evidence="2" id="KW-1185">Reference proteome</keyword>
<dbReference type="AlphaFoldDB" id="A0AAJ6IHW5"/>
<evidence type="ECO:0000313" key="2">
    <source>
        <dbReference type="Proteomes" id="UP001244586"/>
    </source>
</evidence>
<sequence length="226" mass="26070">MKYLTLKEIRQQFADNSSYDFDDFIDAYTSKNIKIYLKHSGFVVKNSINPNSKVIDSYFPDSIRAFRGLVEPLDDICNQDIVSILQGNLNTVMYATIDNETNTLLRTKPIDMENFGIEPHAKFYTDLDFLIEKEQFETVFNLESPNTARSDRSLELENTKFLRIIGSILCGLDKSERYGDLNQNILYELMAKTVDLEKLRLQDKTVKSVFAQANNAVKNHLIQTKK</sequence>
<gene>
    <name evidence="1" type="ORF">QBJ73_05675</name>
</gene>
<proteinExistence type="predicted"/>
<accession>A0AAJ6IHW5</accession>
<protein>
    <submittedName>
        <fullName evidence="1">Uncharacterized protein</fullName>
    </submittedName>
</protein>
<dbReference type="RefSeq" id="WP_058951596.1">
    <property type="nucleotide sequence ID" value="NZ_CP121776.1"/>
</dbReference>